<proteinExistence type="predicted"/>
<feature type="region of interest" description="Disordered" evidence="1">
    <location>
        <begin position="32"/>
        <end position="52"/>
    </location>
</feature>
<gene>
    <name evidence="3" type="ORF">HKK74_31375</name>
</gene>
<dbReference type="PROSITE" id="PS51257">
    <property type="entry name" value="PROKAR_LIPOPROTEIN"/>
    <property type="match status" value="1"/>
</dbReference>
<feature type="compositionally biased region" description="Basic and acidic residues" evidence="1">
    <location>
        <begin position="154"/>
        <end position="163"/>
    </location>
</feature>
<evidence type="ECO:0000256" key="2">
    <source>
        <dbReference type="SAM" id="SignalP"/>
    </source>
</evidence>
<dbReference type="Proteomes" id="UP000805614">
    <property type="component" value="Unassembled WGS sequence"/>
</dbReference>
<organism evidence="3 4">
    <name type="scientific">Actinomadura alba</name>
    <dbReference type="NCBI Taxonomy" id="406431"/>
    <lineage>
        <taxon>Bacteria</taxon>
        <taxon>Bacillati</taxon>
        <taxon>Actinomycetota</taxon>
        <taxon>Actinomycetes</taxon>
        <taxon>Streptosporangiales</taxon>
        <taxon>Thermomonosporaceae</taxon>
        <taxon>Actinomadura</taxon>
    </lineage>
</organism>
<keyword evidence="2" id="KW-0732">Signal</keyword>
<comment type="caution">
    <text evidence="3">The sequence shown here is derived from an EMBL/GenBank/DDBJ whole genome shotgun (WGS) entry which is preliminary data.</text>
</comment>
<dbReference type="RefSeq" id="WP_187247005.1">
    <property type="nucleotide sequence ID" value="NZ_BAAAOK010000017.1"/>
</dbReference>
<accession>A0ABR7LZQ1</accession>
<evidence type="ECO:0000256" key="1">
    <source>
        <dbReference type="SAM" id="MobiDB-lite"/>
    </source>
</evidence>
<evidence type="ECO:0000313" key="3">
    <source>
        <dbReference type="EMBL" id="MBC6469960.1"/>
    </source>
</evidence>
<feature type="region of interest" description="Disordered" evidence="1">
    <location>
        <begin position="132"/>
        <end position="176"/>
    </location>
</feature>
<protein>
    <submittedName>
        <fullName evidence="3">Uncharacterized protein</fullName>
    </submittedName>
</protein>
<feature type="region of interest" description="Disordered" evidence="1">
    <location>
        <begin position="69"/>
        <end position="93"/>
    </location>
</feature>
<evidence type="ECO:0000313" key="4">
    <source>
        <dbReference type="Proteomes" id="UP000805614"/>
    </source>
</evidence>
<feature type="signal peptide" evidence="2">
    <location>
        <begin position="1"/>
        <end position="22"/>
    </location>
</feature>
<feature type="chain" id="PRO_5046894777" evidence="2">
    <location>
        <begin position="23"/>
        <end position="176"/>
    </location>
</feature>
<dbReference type="EMBL" id="JABVEC010000034">
    <property type="protein sequence ID" value="MBC6469960.1"/>
    <property type="molecule type" value="Genomic_DNA"/>
</dbReference>
<keyword evidence="4" id="KW-1185">Reference proteome</keyword>
<sequence>MRMRRLAVAVVLPAVLALTACGGGGEEGDGIASAGGGGAKNAAASPSQSLSPEDAQLKFAQCMRENGVEMQDPGSDGRVRIQATGKAGDQGKMQAAMKKCRPYLEAGGKMPNMQDPKVRDQFVKFAQCMRENGVDMPDPGPDGGLMIKGNPGEGGRDKLEKAQKACASLRPGGGQR</sequence>
<reference evidence="3 4" key="1">
    <citation type="submission" date="2020-06" db="EMBL/GenBank/DDBJ databases">
        <title>Actinomadura xiongansis sp. nov., isolated from soil of Baiyangdian.</title>
        <authorList>
            <person name="Zhang X."/>
        </authorList>
    </citation>
    <scope>NUCLEOTIDE SEQUENCE [LARGE SCALE GENOMIC DNA]</scope>
    <source>
        <strain evidence="3 4">HBUM206468</strain>
    </source>
</reference>
<name>A0ABR7LZQ1_9ACTN</name>